<evidence type="ECO:0000313" key="3">
    <source>
        <dbReference type="Proteomes" id="UP001060355"/>
    </source>
</evidence>
<evidence type="ECO:0000313" key="2">
    <source>
        <dbReference type="EMBL" id="UTN93002.1"/>
    </source>
</evidence>
<gene>
    <name evidence="2" type="primary">42</name>
    <name evidence="2" type="ORF">SEA_FINKLE_42</name>
</gene>
<dbReference type="EMBL" id="ON456347">
    <property type="protein sequence ID" value="UTN93002.1"/>
    <property type="molecule type" value="Genomic_DNA"/>
</dbReference>
<protein>
    <submittedName>
        <fullName evidence="2">Uncharacterized protein</fullName>
    </submittedName>
</protein>
<dbReference type="Proteomes" id="UP001060355">
    <property type="component" value="Segment"/>
</dbReference>
<proteinExistence type="predicted"/>
<sequence>MIRLGNSARHNSAPSIDHRRRNCLDHPVR</sequence>
<evidence type="ECO:0000256" key="1">
    <source>
        <dbReference type="SAM" id="MobiDB-lite"/>
    </source>
</evidence>
<name>A0A9E7NJ36_9CAUD</name>
<keyword evidence="3" id="KW-1185">Reference proteome</keyword>
<dbReference type="KEGG" id="vg:80018984"/>
<dbReference type="RefSeq" id="YP_010754355.1">
    <property type="nucleotide sequence ID" value="NC_073459.1"/>
</dbReference>
<dbReference type="GeneID" id="80018984"/>
<feature type="region of interest" description="Disordered" evidence="1">
    <location>
        <begin position="1"/>
        <end position="29"/>
    </location>
</feature>
<accession>A0A9E7NJ36</accession>
<reference evidence="2" key="1">
    <citation type="submission" date="2022-05" db="EMBL/GenBank/DDBJ databases">
        <authorList>
            <person name="Ashby S."/>
            <person name="Bressette G."/>
            <person name="Brown S."/>
            <person name="Charles S."/>
            <person name="Neely M.N."/>
            <person name="Molloy S.D."/>
            <person name="Garlena R.A."/>
            <person name="Russell D.A."/>
            <person name="Jacobs-Sera D."/>
            <person name="Hatfull G.F."/>
        </authorList>
    </citation>
    <scope>NUCLEOTIDE SEQUENCE</scope>
</reference>
<organism evidence="2 3">
    <name type="scientific">Gordonia phage Finkle</name>
    <dbReference type="NCBI Taxonomy" id="2926099"/>
    <lineage>
        <taxon>Viruses</taxon>
        <taxon>Duplodnaviria</taxon>
        <taxon>Heunggongvirae</taxon>
        <taxon>Uroviricota</taxon>
        <taxon>Caudoviricetes</taxon>
        <taxon>Finkelvirus</taxon>
        <taxon>Finkelvirus finkel</taxon>
    </lineage>
</organism>